<keyword evidence="5" id="KW-0808">Transferase</keyword>
<dbReference type="PANTHER" id="PTHR31438:SF1">
    <property type="entry name" value="LYSINE N-ACYLTRANSFERASE C17G9.06C-RELATED"/>
    <property type="match status" value="1"/>
</dbReference>
<dbReference type="InterPro" id="IPR000086">
    <property type="entry name" value="NUDIX_hydrolase_dom"/>
</dbReference>
<proteinExistence type="predicted"/>
<gene>
    <name evidence="5" type="ORF">E1757_00330</name>
</gene>
<dbReference type="CDD" id="cd04301">
    <property type="entry name" value="NAT_SF"/>
    <property type="match status" value="1"/>
</dbReference>
<dbReference type="SUPFAM" id="SSF55729">
    <property type="entry name" value="Acyl-CoA N-acyltransferases (Nat)"/>
    <property type="match status" value="1"/>
</dbReference>
<dbReference type="SUPFAM" id="SSF55811">
    <property type="entry name" value="Nudix"/>
    <property type="match status" value="1"/>
</dbReference>
<dbReference type="Pfam" id="PF13523">
    <property type="entry name" value="Acetyltransf_8"/>
    <property type="match status" value="1"/>
</dbReference>
<keyword evidence="6" id="KW-1185">Reference proteome</keyword>
<feature type="domain" description="Nudix hydrolase" evidence="4">
    <location>
        <begin position="1"/>
        <end position="121"/>
    </location>
</feature>
<evidence type="ECO:0000313" key="5">
    <source>
        <dbReference type="EMBL" id="TDG00928.1"/>
    </source>
</evidence>
<evidence type="ECO:0000256" key="1">
    <source>
        <dbReference type="ARBA" id="ARBA00022801"/>
    </source>
</evidence>
<organism evidence="5 6">
    <name type="scientific">Paenibacillus piri</name>
    <dbReference type="NCBI Taxonomy" id="2547395"/>
    <lineage>
        <taxon>Bacteria</taxon>
        <taxon>Bacillati</taxon>
        <taxon>Bacillota</taxon>
        <taxon>Bacilli</taxon>
        <taxon>Bacillales</taxon>
        <taxon>Paenibacillaceae</taxon>
        <taxon>Paenibacillus</taxon>
    </lineage>
</organism>
<dbReference type="Gene3D" id="3.40.630.30">
    <property type="match status" value="1"/>
</dbReference>
<dbReference type="GO" id="GO:0046677">
    <property type="term" value="P:response to antibiotic"/>
    <property type="evidence" value="ECO:0007669"/>
    <property type="project" value="UniProtKB-KW"/>
</dbReference>
<dbReference type="PROSITE" id="PS51186">
    <property type="entry name" value="GNAT"/>
    <property type="match status" value="1"/>
</dbReference>
<reference evidence="5 6" key="1">
    <citation type="submission" date="2019-03" db="EMBL/GenBank/DDBJ databases">
        <title>This is whole genome sequence of Paenibacillus sp MS74 strain.</title>
        <authorList>
            <person name="Trinh H.N."/>
        </authorList>
    </citation>
    <scope>NUCLEOTIDE SEQUENCE [LARGE SCALE GENOMIC DNA]</scope>
    <source>
        <strain evidence="5 6">MS74</strain>
    </source>
</reference>
<dbReference type="Pfam" id="PF00293">
    <property type="entry name" value="NUDIX"/>
    <property type="match status" value="1"/>
</dbReference>
<evidence type="ECO:0000259" key="4">
    <source>
        <dbReference type="PROSITE" id="PS51462"/>
    </source>
</evidence>
<name>A0A4R5L0B8_9BACL</name>
<dbReference type="InterPro" id="IPR020084">
    <property type="entry name" value="NUDIX_hydrolase_CS"/>
</dbReference>
<accession>A0A4R5L0B8</accession>
<keyword evidence="2" id="KW-0046">Antibiotic resistance</keyword>
<comment type="caution">
    <text evidence="5">The sequence shown here is derived from an EMBL/GenBank/DDBJ whole genome shotgun (WGS) entry which is preliminary data.</text>
</comment>
<sequence>MCVNRSKQLLMILQGRPEEEKRWSVPSGEANPDETYEACCAREVWEETGYEAKIGAYLHEKSGISRGTLYKVKYYEAELTGGHPALHDPDGLIYEIGWKTAGEIGELKLSYPEDRSFLMEYASTGASSVLYRSNPLAVRRLGRTNAALLHRWLNDPELLRYYAGRDRAHTPEMVQEHFYPEEDRLNRCIVEYDGLPIGYIQFYLLDEEGRDYYGLEEYGGQRIFGCDQFIGEPAYWNRGVGKQLMSSMLRYLEEEHGAERVVMDPQAWNERAIACYERSGFRKVRLLPAQEWHEGEKRDCWLMEWRAGGANPTG</sequence>
<dbReference type="InterPro" id="IPR000182">
    <property type="entry name" value="GNAT_dom"/>
</dbReference>
<keyword evidence="1" id="KW-0378">Hydrolase</keyword>
<dbReference type="PANTHER" id="PTHR31438">
    <property type="entry name" value="LYSINE N-ACYLTRANSFERASE C17G9.06C-RELATED"/>
    <property type="match status" value="1"/>
</dbReference>
<dbReference type="Proteomes" id="UP000295636">
    <property type="component" value="Unassembled WGS sequence"/>
</dbReference>
<evidence type="ECO:0000313" key="6">
    <source>
        <dbReference type="Proteomes" id="UP000295636"/>
    </source>
</evidence>
<dbReference type="OrthoDB" id="9795206at2"/>
<evidence type="ECO:0000259" key="3">
    <source>
        <dbReference type="PROSITE" id="PS51186"/>
    </source>
</evidence>
<dbReference type="InterPro" id="IPR015797">
    <property type="entry name" value="NUDIX_hydrolase-like_dom_sf"/>
</dbReference>
<protein>
    <submittedName>
        <fullName evidence="5">GNAT family N-acetyltransferase</fullName>
    </submittedName>
</protein>
<dbReference type="AlphaFoldDB" id="A0A4R5L0B8"/>
<evidence type="ECO:0000256" key="2">
    <source>
        <dbReference type="ARBA" id="ARBA00023251"/>
    </source>
</evidence>
<dbReference type="PROSITE" id="PS00893">
    <property type="entry name" value="NUDIX_BOX"/>
    <property type="match status" value="1"/>
</dbReference>
<dbReference type="EMBL" id="SMRT01000001">
    <property type="protein sequence ID" value="TDG00928.1"/>
    <property type="molecule type" value="Genomic_DNA"/>
</dbReference>
<dbReference type="PROSITE" id="PS51462">
    <property type="entry name" value="NUDIX"/>
    <property type="match status" value="1"/>
</dbReference>
<dbReference type="InterPro" id="IPR016181">
    <property type="entry name" value="Acyl_CoA_acyltransferase"/>
</dbReference>
<feature type="domain" description="N-acetyltransferase" evidence="3">
    <location>
        <begin position="136"/>
        <end position="308"/>
    </location>
</feature>
<dbReference type="GO" id="GO:0016410">
    <property type="term" value="F:N-acyltransferase activity"/>
    <property type="evidence" value="ECO:0007669"/>
    <property type="project" value="TreeGrafter"/>
</dbReference>
<dbReference type="Gene3D" id="3.90.79.10">
    <property type="entry name" value="Nucleoside Triphosphate Pyrophosphohydrolase"/>
    <property type="match status" value="1"/>
</dbReference>
<dbReference type="GO" id="GO:0016787">
    <property type="term" value="F:hydrolase activity"/>
    <property type="evidence" value="ECO:0007669"/>
    <property type="project" value="UniProtKB-KW"/>
</dbReference>